<keyword evidence="2" id="KW-0808">Transferase</keyword>
<dbReference type="InterPro" id="IPR029063">
    <property type="entry name" value="SAM-dependent_MTases_sf"/>
</dbReference>
<reference evidence="5" key="1">
    <citation type="submission" date="2022-05" db="EMBL/GenBank/DDBJ databases">
        <title>Complete genome sequence of toluene-degrading Gulosibacter sediminis strain ACHW.36C.</title>
        <authorList>
            <person name="Wai A.C."/>
            <person name="Lai G.K."/>
            <person name="Griffin S.D."/>
            <person name="Leung F.C."/>
        </authorList>
    </citation>
    <scope>NUCLEOTIDE SEQUENCE [LARGE SCALE GENOMIC DNA]</scope>
    <source>
        <strain evidence="5">ACHW.36C</strain>
    </source>
</reference>
<dbReference type="CDD" id="cd02440">
    <property type="entry name" value="AdoMet_MTases"/>
    <property type="match status" value="1"/>
</dbReference>
<feature type="domain" description="RlmG N-terminal" evidence="4">
    <location>
        <begin position="79"/>
        <end position="153"/>
    </location>
</feature>
<organism evidence="5">
    <name type="scientific">Gulosibacter sediminis</name>
    <dbReference type="NCBI Taxonomy" id="1729695"/>
    <lineage>
        <taxon>Bacteria</taxon>
        <taxon>Bacillati</taxon>
        <taxon>Actinomycetota</taxon>
        <taxon>Actinomycetes</taxon>
        <taxon>Micrococcales</taxon>
        <taxon>Microbacteriaceae</taxon>
        <taxon>Gulosibacter</taxon>
    </lineage>
</organism>
<protein>
    <submittedName>
        <fullName evidence="5">Class I SAM-dependent methyltransferase</fullName>
    </submittedName>
</protein>
<dbReference type="Gene3D" id="3.40.50.150">
    <property type="entry name" value="Vaccinia Virus protein VP39"/>
    <property type="match status" value="2"/>
</dbReference>
<dbReference type="Pfam" id="PF26049">
    <property type="entry name" value="RLMG_N"/>
    <property type="match status" value="1"/>
</dbReference>
<gene>
    <name evidence="5" type="ORF">M3M28_00015</name>
</gene>
<dbReference type="GO" id="GO:0008168">
    <property type="term" value="F:methyltransferase activity"/>
    <property type="evidence" value="ECO:0007669"/>
    <property type="project" value="UniProtKB-KW"/>
</dbReference>
<dbReference type="SUPFAM" id="SSF53335">
    <property type="entry name" value="S-adenosyl-L-methionine-dependent methyltransferases"/>
    <property type="match status" value="1"/>
</dbReference>
<name>A0ABY4N083_9MICO</name>
<feature type="domain" description="Methyltransferase small" evidence="3">
    <location>
        <begin position="176"/>
        <end position="346"/>
    </location>
</feature>
<proteinExistence type="predicted"/>
<evidence type="ECO:0000313" key="5">
    <source>
        <dbReference type="EMBL" id="UQN14888.1"/>
    </source>
</evidence>
<dbReference type="PANTHER" id="PTHR47816:SF5">
    <property type="entry name" value="RIBOSOMAL RNA LARGE SUBUNIT METHYLTRANSFERASE G"/>
    <property type="match status" value="1"/>
</dbReference>
<keyword evidence="1 5" id="KW-0489">Methyltransferase</keyword>
<dbReference type="InterPro" id="IPR046977">
    <property type="entry name" value="RsmC/RlmG"/>
</dbReference>
<evidence type="ECO:0000259" key="3">
    <source>
        <dbReference type="Pfam" id="PF05175"/>
    </source>
</evidence>
<dbReference type="EMBL" id="CP097160">
    <property type="protein sequence ID" value="UQN14888.1"/>
    <property type="molecule type" value="Genomic_DNA"/>
</dbReference>
<accession>A0ABY4N083</accession>
<dbReference type="Pfam" id="PF05175">
    <property type="entry name" value="MTS"/>
    <property type="match status" value="1"/>
</dbReference>
<evidence type="ECO:0000259" key="4">
    <source>
        <dbReference type="Pfam" id="PF26049"/>
    </source>
</evidence>
<dbReference type="InterPro" id="IPR058679">
    <property type="entry name" value="RlmG_N"/>
</dbReference>
<evidence type="ECO:0000256" key="1">
    <source>
        <dbReference type="ARBA" id="ARBA00022603"/>
    </source>
</evidence>
<dbReference type="InterPro" id="IPR007848">
    <property type="entry name" value="Small_mtfrase_dom"/>
</dbReference>
<evidence type="ECO:0000256" key="2">
    <source>
        <dbReference type="ARBA" id="ARBA00022679"/>
    </source>
</evidence>
<dbReference type="PANTHER" id="PTHR47816">
    <property type="entry name" value="RIBOSOMAL RNA SMALL SUBUNIT METHYLTRANSFERASE C"/>
    <property type="match status" value="1"/>
</dbReference>
<sequence>MSAPEVDVVLHELGVTRLEDLPRTVAIVEDAQLDFARALAELPGEAAPRIRVFSDAGVSPEAREVLEHAAITECAELDGELFADAELVLGLLPKSLAELDEIAETVAAKAAPGVTLMLAGREKHLTRSMNEQFASHFGQVRATRGLRKARAIVGAEPKPTGEPSYPREARIDDLDLTVCAHGAAFAGTGYDIGTRALIEALDVDDLDASRAVDLGCGTGILAAWLAKQLPDAEVIATDRSWAACASAAATATANGLDGRITVLRGDSGAGIDDASCDLVLLNPPFHEGRDIEKGMANELFRAARRVLRPGGTLVTVFNSHLRHREHLERIVGRTRQLARTNKFTVTATTR</sequence>
<dbReference type="GO" id="GO:0032259">
    <property type="term" value="P:methylation"/>
    <property type="evidence" value="ECO:0007669"/>
    <property type="project" value="UniProtKB-KW"/>
</dbReference>